<dbReference type="AlphaFoldDB" id="A0A2G5CHR0"/>
<evidence type="ECO:0000313" key="11">
    <source>
        <dbReference type="Proteomes" id="UP000230069"/>
    </source>
</evidence>
<evidence type="ECO:0000256" key="6">
    <source>
        <dbReference type="ARBA" id="ARBA00023065"/>
    </source>
</evidence>
<dbReference type="Pfam" id="PF11744">
    <property type="entry name" value="ALMT"/>
    <property type="match status" value="1"/>
</dbReference>
<comment type="subcellular location">
    <subcellularLocation>
        <location evidence="1">Membrane</location>
        <topology evidence="1">Multi-pass membrane protein</topology>
    </subcellularLocation>
</comment>
<evidence type="ECO:0008006" key="12">
    <source>
        <dbReference type="Google" id="ProtNLM"/>
    </source>
</evidence>
<evidence type="ECO:0000256" key="2">
    <source>
        <dbReference type="ARBA" id="ARBA00007079"/>
    </source>
</evidence>
<evidence type="ECO:0000256" key="1">
    <source>
        <dbReference type="ARBA" id="ARBA00004141"/>
    </source>
</evidence>
<name>A0A2G5CHR0_AQUCA</name>
<feature type="transmembrane region" description="Helical" evidence="9">
    <location>
        <begin position="121"/>
        <end position="141"/>
    </location>
</feature>
<dbReference type="Proteomes" id="UP000230069">
    <property type="component" value="Unassembled WGS sequence"/>
</dbReference>
<feature type="transmembrane region" description="Helical" evidence="9">
    <location>
        <begin position="183"/>
        <end position="201"/>
    </location>
</feature>
<evidence type="ECO:0000256" key="5">
    <source>
        <dbReference type="ARBA" id="ARBA00022989"/>
    </source>
</evidence>
<keyword evidence="7 9" id="KW-0472">Membrane</keyword>
<feature type="transmembrane region" description="Helical" evidence="9">
    <location>
        <begin position="42"/>
        <end position="60"/>
    </location>
</feature>
<keyword evidence="3" id="KW-0813">Transport</keyword>
<protein>
    <recommendedName>
        <fullName evidence="12">Aluminum-activated malate transporter</fullName>
    </recommendedName>
</protein>
<sequence>MSATNSIVISVPSTGDEAKNKNDIFLFLLLKTKSGKYDPTQLIHSIKVGIALVFVSLLYLVDPLYDQVGENAMWAIMTVVVVFEFFAGATLSKGLNRGMGTVVGGLLGCLAATLAQEVGGIGRAVAAGTSVFIFGAAASYCRLVPSIKRKYDYGFLIFILTFNLVAVSGLRGEQVIVLARERLATIVMGFVISILTSLLIFPMWASDELHRATVNKFDHIASSIEGCLEEYFYKIDDKKESAKIIKWDGYKSVLQSKSKDETLANFARWEPWHGKFGFYHPWEKYLNIGDLLRELAISISSLKDCLQSSQQPVKPINLNFKEPCEAVAPFLACTLRELGDSIMNMQKSRPEALIVAKLQSIRLDFSEAVSDSATIMDGDGLAIASFVFLFMEMMSKIEMLAKEVEELGNLAGFQA</sequence>
<keyword evidence="5 9" id="KW-1133">Transmembrane helix</keyword>
<evidence type="ECO:0000256" key="8">
    <source>
        <dbReference type="ARBA" id="ARBA00023303"/>
    </source>
</evidence>
<comment type="similarity">
    <text evidence="2">Belongs to the aromatic acid exporter (TC 2.A.85) family.</text>
</comment>
<proteinExistence type="inferred from homology"/>
<dbReference type="EMBL" id="KZ305071">
    <property type="protein sequence ID" value="PIA30825.1"/>
    <property type="molecule type" value="Genomic_DNA"/>
</dbReference>
<dbReference type="GO" id="GO:0034220">
    <property type="term" value="P:monoatomic ion transmembrane transport"/>
    <property type="evidence" value="ECO:0007669"/>
    <property type="project" value="UniProtKB-KW"/>
</dbReference>
<accession>A0A2G5CHR0</accession>
<evidence type="ECO:0000256" key="9">
    <source>
        <dbReference type="SAM" id="Phobius"/>
    </source>
</evidence>
<dbReference type="STRING" id="218851.A0A2G5CHR0"/>
<evidence type="ECO:0000313" key="10">
    <source>
        <dbReference type="EMBL" id="PIA30825.1"/>
    </source>
</evidence>
<evidence type="ECO:0000256" key="7">
    <source>
        <dbReference type="ARBA" id="ARBA00023136"/>
    </source>
</evidence>
<reference evidence="10 11" key="1">
    <citation type="submission" date="2017-09" db="EMBL/GenBank/DDBJ databases">
        <title>WGS assembly of Aquilegia coerulea Goldsmith.</title>
        <authorList>
            <person name="Hodges S."/>
            <person name="Kramer E."/>
            <person name="Nordborg M."/>
            <person name="Tomkins J."/>
            <person name="Borevitz J."/>
            <person name="Derieg N."/>
            <person name="Yan J."/>
            <person name="Mihaltcheva S."/>
            <person name="Hayes R.D."/>
            <person name="Rokhsar D."/>
        </authorList>
    </citation>
    <scope>NUCLEOTIDE SEQUENCE [LARGE SCALE GENOMIC DNA]</scope>
    <source>
        <strain evidence="11">cv. Goldsmith</strain>
    </source>
</reference>
<feature type="transmembrane region" description="Helical" evidence="9">
    <location>
        <begin position="72"/>
        <end position="91"/>
    </location>
</feature>
<keyword evidence="8" id="KW-0407">Ion channel</keyword>
<dbReference type="GO" id="GO:0016020">
    <property type="term" value="C:membrane"/>
    <property type="evidence" value="ECO:0007669"/>
    <property type="project" value="UniProtKB-SubCell"/>
</dbReference>
<gene>
    <name evidence="10" type="ORF">AQUCO_05400134v1</name>
</gene>
<dbReference type="InParanoid" id="A0A2G5CHR0"/>
<keyword evidence="6" id="KW-0406">Ion transport</keyword>
<evidence type="ECO:0000256" key="4">
    <source>
        <dbReference type="ARBA" id="ARBA00022692"/>
    </source>
</evidence>
<evidence type="ECO:0000256" key="3">
    <source>
        <dbReference type="ARBA" id="ARBA00022448"/>
    </source>
</evidence>
<dbReference type="InterPro" id="IPR020966">
    <property type="entry name" value="ALMT"/>
</dbReference>
<dbReference type="OrthoDB" id="68611at2759"/>
<dbReference type="GO" id="GO:0015743">
    <property type="term" value="P:malate transport"/>
    <property type="evidence" value="ECO:0007669"/>
    <property type="project" value="InterPro"/>
</dbReference>
<keyword evidence="11" id="KW-1185">Reference proteome</keyword>
<organism evidence="10 11">
    <name type="scientific">Aquilegia coerulea</name>
    <name type="common">Rocky mountain columbine</name>
    <dbReference type="NCBI Taxonomy" id="218851"/>
    <lineage>
        <taxon>Eukaryota</taxon>
        <taxon>Viridiplantae</taxon>
        <taxon>Streptophyta</taxon>
        <taxon>Embryophyta</taxon>
        <taxon>Tracheophyta</taxon>
        <taxon>Spermatophyta</taxon>
        <taxon>Magnoliopsida</taxon>
        <taxon>Ranunculales</taxon>
        <taxon>Ranunculaceae</taxon>
        <taxon>Thalictroideae</taxon>
        <taxon>Aquilegia</taxon>
    </lineage>
</organism>
<keyword evidence="4 9" id="KW-0812">Transmembrane</keyword>
<dbReference type="PANTHER" id="PTHR31086">
    <property type="entry name" value="ALUMINUM-ACTIVATED MALATE TRANSPORTER 10"/>
    <property type="match status" value="1"/>
</dbReference>
<feature type="transmembrane region" description="Helical" evidence="9">
    <location>
        <begin position="153"/>
        <end position="171"/>
    </location>
</feature>